<dbReference type="GO" id="GO:0003677">
    <property type="term" value="F:DNA binding"/>
    <property type="evidence" value="ECO:0007669"/>
    <property type="project" value="UniProtKB-KW"/>
</dbReference>
<gene>
    <name evidence="3" type="ORF">METUNv1_03221</name>
</gene>
<dbReference type="EMBL" id="AFHG01000057">
    <property type="protein sequence ID" value="EGK70316.1"/>
    <property type="molecule type" value="Genomic_DNA"/>
</dbReference>
<dbReference type="PRINTS" id="PR00445">
    <property type="entry name" value="HUPFHYPC"/>
</dbReference>
<feature type="region of interest" description="Disordered" evidence="2">
    <location>
        <begin position="96"/>
        <end position="117"/>
    </location>
</feature>
<dbReference type="STRING" id="1000565.METUNv1_03221"/>
<keyword evidence="4" id="KW-1185">Reference proteome</keyword>
<proteinExistence type="inferred from homology"/>
<dbReference type="NCBIfam" id="TIGR00074">
    <property type="entry name" value="hypC_hupF"/>
    <property type="match status" value="1"/>
</dbReference>
<reference evidence="3 4" key="1">
    <citation type="journal article" date="2011" name="J. Bacteriol.">
        <title>Genome sequence of Methyloversatilis universalis FAM5T, a methylotrophic representative of the order Rhodocyclales.</title>
        <authorList>
            <person name="Kittichotirat W."/>
            <person name="Good N.M."/>
            <person name="Hall R."/>
            <person name="Bringel F."/>
            <person name="Lajus A."/>
            <person name="Medigue C."/>
            <person name="Smalley N.E."/>
            <person name="Beck D."/>
            <person name="Bumgarner R."/>
            <person name="Vuilleumier S."/>
            <person name="Kalyuzhnaya M.G."/>
        </authorList>
    </citation>
    <scope>NUCLEOTIDE SEQUENCE [LARGE SCALE GENOMIC DNA]</scope>
    <source>
        <strain evidence="4">ATCC BAA-1314 / JCM 13912 / FAM5</strain>
    </source>
</reference>
<dbReference type="GO" id="GO:0051604">
    <property type="term" value="P:protein maturation"/>
    <property type="evidence" value="ECO:0007669"/>
    <property type="project" value="TreeGrafter"/>
</dbReference>
<dbReference type="InterPro" id="IPR001109">
    <property type="entry name" value="Hydrogenase_HupF/HypC"/>
</dbReference>
<dbReference type="GO" id="GO:1902670">
    <property type="term" value="F:carbon dioxide binding"/>
    <property type="evidence" value="ECO:0007669"/>
    <property type="project" value="TreeGrafter"/>
</dbReference>
<dbReference type="PANTHER" id="PTHR35177:SF2">
    <property type="entry name" value="HYDROGENASE MATURATION FACTOR HYBG"/>
    <property type="match status" value="1"/>
</dbReference>
<organism evidence="3 4">
    <name type="scientific">Methyloversatilis universalis (strain ATCC BAA-1314 / DSM 25237 / JCM 13912 / CCUG 52030 / FAM5)</name>
    <dbReference type="NCBI Taxonomy" id="1000565"/>
    <lineage>
        <taxon>Bacteria</taxon>
        <taxon>Pseudomonadati</taxon>
        <taxon>Pseudomonadota</taxon>
        <taxon>Betaproteobacteria</taxon>
        <taxon>Nitrosomonadales</taxon>
        <taxon>Sterolibacteriaceae</taxon>
        <taxon>Methyloversatilis</taxon>
    </lineage>
</organism>
<evidence type="ECO:0000256" key="2">
    <source>
        <dbReference type="SAM" id="MobiDB-lite"/>
    </source>
</evidence>
<dbReference type="Proteomes" id="UP000005019">
    <property type="component" value="Unassembled WGS sequence"/>
</dbReference>
<evidence type="ECO:0000313" key="3">
    <source>
        <dbReference type="EMBL" id="EGK70316.1"/>
    </source>
</evidence>
<dbReference type="AlphaFoldDB" id="F5RGC4"/>
<evidence type="ECO:0000313" key="4">
    <source>
        <dbReference type="Proteomes" id="UP000005019"/>
    </source>
</evidence>
<dbReference type="RefSeq" id="WP_008063466.1">
    <property type="nucleotide sequence ID" value="NZ_AFHG01000057.1"/>
</dbReference>
<comment type="caution">
    <text evidence="3">The sequence shown here is derived from an EMBL/GenBank/DDBJ whole genome shotgun (WGS) entry which is preliminary data.</text>
</comment>
<dbReference type="SUPFAM" id="SSF159127">
    <property type="entry name" value="HupF/HypC-like"/>
    <property type="match status" value="1"/>
</dbReference>
<name>F5RGC4_METUF</name>
<protein>
    <submittedName>
        <fullName evidence="3">Hydrogenase expression/formation protein hoxL</fullName>
    </submittedName>
</protein>
<dbReference type="GO" id="GO:0005506">
    <property type="term" value="F:iron ion binding"/>
    <property type="evidence" value="ECO:0007669"/>
    <property type="project" value="TreeGrafter"/>
</dbReference>
<dbReference type="Gene3D" id="2.30.30.140">
    <property type="match status" value="1"/>
</dbReference>
<keyword evidence="3" id="KW-0371">Homeobox</keyword>
<evidence type="ECO:0000256" key="1">
    <source>
        <dbReference type="ARBA" id="ARBA00006018"/>
    </source>
</evidence>
<sequence>MCLGIPMQVMAVEPGHVRCVGRLGLRRVRSALVGEVAVGDWLLVFLDSAQERISAERAREVDATLDMIEAVMQGEGGDGDAAFALPSAMSEEQLRALSGAAARSEHSPQGSLLGEPA</sequence>
<comment type="similarity">
    <text evidence="1">Belongs to the HupF/HypC family.</text>
</comment>
<dbReference type="PROSITE" id="PS01097">
    <property type="entry name" value="HUPF_HYPC"/>
    <property type="match status" value="1"/>
</dbReference>
<dbReference type="Pfam" id="PF01455">
    <property type="entry name" value="HupF_HypC"/>
    <property type="match status" value="1"/>
</dbReference>
<dbReference type="InterPro" id="IPR019812">
    <property type="entry name" value="Hydgase_assmbl_chp_CS"/>
</dbReference>
<dbReference type="PANTHER" id="PTHR35177">
    <property type="entry name" value="HYDROGENASE MATURATION FACTOR HYBG"/>
    <property type="match status" value="1"/>
</dbReference>
<accession>F5RGC4</accession>
<dbReference type="eggNOG" id="COG0298">
    <property type="taxonomic scope" value="Bacteria"/>
</dbReference>
<dbReference type="OrthoDB" id="9806017at2"/>